<dbReference type="EMBL" id="CM056809">
    <property type="protein sequence ID" value="KAJ8647217.1"/>
    <property type="molecule type" value="Genomic_DNA"/>
</dbReference>
<evidence type="ECO:0000313" key="1">
    <source>
        <dbReference type="EMBL" id="KAJ8647217.1"/>
    </source>
</evidence>
<organism evidence="1 2">
    <name type="scientific">Persea americana</name>
    <name type="common">Avocado</name>
    <dbReference type="NCBI Taxonomy" id="3435"/>
    <lineage>
        <taxon>Eukaryota</taxon>
        <taxon>Viridiplantae</taxon>
        <taxon>Streptophyta</taxon>
        <taxon>Embryophyta</taxon>
        <taxon>Tracheophyta</taxon>
        <taxon>Spermatophyta</taxon>
        <taxon>Magnoliopsida</taxon>
        <taxon>Magnoliidae</taxon>
        <taxon>Laurales</taxon>
        <taxon>Lauraceae</taxon>
        <taxon>Persea</taxon>
    </lineage>
</organism>
<dbReference type="Proteomes" id="UP001234297">
    <property type="component" value="Chromosome 1"/>
</dbReference>
<accession>A0ACC2MN98</accession>
<gene>
    <name evidence="1" type="ORF">MRB53_000240</name>
</gene>
<name>A0ACC2MN98_PERAE</name>
<protein>
    <submittedName>
        <fullName evidence="1">Uncharacterized protein</fullName>
    </submittedName>
</protein>
<keyword evidence="2" id="KW-1185">Reference proteome</keyword>
<evidence type="ECO:0000313" key="2">
    <source>
        <dbReference type="Proteomes" id="UP001234297"/>
    </source>
</evidence>
<proteinExistence type="predicted"/>
<sequence length="323" mass="36619">MENEEWTREENNFFENLLAILNLDEPKSWEKIAAQVPGKTVEQVQKHYEALVEDLKLIESGSFPLPQYREEKKGIRKEVMGYGEETEVMKKDIREGAEGMRKDDGEGTQVNEHQQRKKGTPWTEDEHRLFLAGLKHYGKGDWRSISRNYIKSRTPTQVASHAQKYFIRRKSSRTKERRRPSIHDVTDANGSAPVPYINSNAAELASNNQICVVGHATQGQAPNIPMAGGRAPVYLSGLMSNQFKYNGILVNYRPNHHQSMEISDTNRAAVHTWRSDIGPLRGAVYPDYIHMAPTVAAGHYCLTGQHSWLSFFLPSATKAAKKD</sequence>
<comment type="caution">
    <text evidence="1">The sequence shown here is derived from an EMBL/GenBank/DDBJ whole genome shotgun (WGS) entry which is preliminary data.</text>
</comment>
<reference evidence="1 2" key="1">
    <citation type="journal article" date="2022" name="Hortic Res">
        <title>A haplotype resolved chromosomal level avocado genome allows analysis of novel avocado genes.</title>
        <authorList>
            <person name="Nath O."/>
            <person name="Fletcher S.J."/>
            <person name="Hayward A."/>
            <person name="Shaw L.M."/>
            <person name="Masouleh A.K."/>
            <person name="Furtado A."/>
            <person name="Henry R.J."/>
            <person name="Mitter N."/>
        </authorList>
    </citation>
    <scope>NUCLEOTIDE SEQUENCE [LARGE SCALE GENOMIC DNA]</scope>
    <source>
        <strain evidence="2">cv. Hass</strain>
    </source>
</reference>